<evidence type="ECO:0000256" key="3">
    <source>
        <dbReference type="ARBA" id="ARBA00022729"/>
    </source>
</evidence>
<proteinExistence type="predicted"/>
<reference evidence="9 10" key="1">
    <citation type="submission" date="2018-11" db="EMBL/GenBank/DDBJ databases">
        <authorList>
            <consortium name="Pathogen Informatics"/>
        </authorList>
    </citation>
    <scope>NUCLEOTIDE SEQUENCE [LARGE SCALE GENOMIC DNA]</scope>
    <source>
        <strain evidence="9 10">NST_G2</strain>
    </source>
</reference>
<dbReference type="EMBL" id="UYSU01033876">
    <property type="protein sequence ID" value="VDL93231.1"/>
    <property type="molecule type" value="Genomic_DNA"/>
</dbReference>
<name>A0A3P7E1Z0_SCHSO</name>
<sequence>MLFSHFWLRSRYFLNFAYSNVLLYVISLESLPSVAHAINRFVPRFFSCGYCAFHFAKPPFKLVVPPASSLPPAPRLPQEEVLWLNTVHNLVNKRLAGHPSDDPEAPKAIFPSSYQCPACWSPEAKEKMEKDRFSAVPDREEELFAFLLHHYRPSSWKWTGLDVSYSTMNWYWEFLLMLLKYL</sequence>
<dbReference type="AlphaFoldDB" id="A0A3P7E1Z0"/>
<dbReference type="OrthoDB" id="59470at2759"/>
<keyword evidence="10" id="KW-1185">Reference proteome</keyword>
<keyword evidence="5 7" id="KW-0560">Oxidoreductase</keyword>
<keyword evidence="2 7" id="KW-0285">Flavoprotein</keyword>
<dbReference type="Gene3D" id="1.20.120.310">
    <property type="entry name" value="ERV/ALR sulfhydryl oxidase domain"/>
    <property type="match status" value="1"/>
</dbReference>
<comment type="catalytic activity">
    <reaction evidence="7">
        <text>2 R'C(R)SH + O2 = R'C(R)S-S(R)CR' + H2O2</text>
        <dbReference type="Rhea" id="RHEA:17357"/>
        <dbReference type="ChEBI" id="CHEBI:15379"/>
        <dbReference type="ChEBI" id="CHEBI:16240"/>
        <dbReference type="ChEBI" id="CHEBI:16520"/>
        <dbReference type="ChEBI" id="CHEBI:17412"/>
        <dbReference type="EC" id="1.8.3.2"/>
    </reaction>
</comment>
<protein>
    <recommendedName>
        <fullName evidence="7">Sulfhydryl oxidase</fullName>
        <ecNumber evidence="7">1.8.3.2</ecNumber>
    </recommendedName>
</protein>
<keyword evidence="6" id="KW-1015">Disulfide bond</keyword>
<gene>
    <name evidence="9" type="ORF">SSLN_LOCUS6846</name>
</gene>
<organism evidence="9 10">
    <name type="scientific">Schistocephalus solidus</name>
    <name type="common">Tapeworm</name>
    <dbReference type="NCBI Taxonomy" id="70667"/>
    <lineage>
        <taxon>Eukaryota</taxon>
        <taxon>Metazoa</taxon>
        <taxon>Spiralia</taxon>
        <taxon>Lophotrochozoa</taxon>
        <taxon>Platyhelminthes</taxon>
        <taxon>Cestoda</taxon>
        <taxon>Eucestoda</taxon>
        <taxon>Diphyllobothriidea</taxon>
        <taxon>Diphyllobothriidae</taxon>
        <taxon>Schistocephalus</taxon>
    </lineage>
</organism>
<dbReference type="InterPro" id="IPR039798">
    <property type="entry name" value="Sulfhydryl_oxidase"/>
</dbReference>
<dbReference type="InterPro" id="IPR036774">
    <property type="entry name" value="ERV/ALR_sulphydryl_oxid_sf"/>
</dbReference>
<evidence type="ECO:0000313" key="10">
    <source>
        <dbReference type="Proteomes" id="UP000275846"/>
    </source>
</evidence>
<feature type="domain" description="ERV/ALR sulfhydryl oxidase" evidence="8">
    <location>
        <begin position="1"/>
        <end position="109"/>
    </location>
</feature>
<dbReference type="EC" id="1.8.3.2" evidence="7"/>
<dbReference type="Proteomes" id="UP000275846">
    <property type="component" value="Unassembled WGS sequence"/>
</dbReference>
<evidence type="ECO:0000256" key="1">
    <source>
        <dbReference type="ARBA" id="ARBA00001974"/>
    </source>
</evidence>
<evidence type="ECO:0000256" key="4">
    <source>
        <dbReference type="ARBA" id="ARBA00022827"/>
    </source>
</evidence>
<evidence type="ECO:0000256" key="5">
    <source>
        <dbReference type="ARBA" id="ARBA00023002"/>
    </source>
</evidence>
<dbReference type="PROSITE" id="PS51324">
    <property type="entry name" value="ERV_ALR"/>
    <property type="match status" value="1"/>
</dbReference>
<evidence type="ECO:0000313" key="9">
    <source>
        <dbReference type="EMBL" id="VDL93231.1"/>
    </source>
</evidence>
<dbReference type="STRING" id="70667.A0A3P7E1Z0"/>
<dbReference type="GO" id="GO:0006457">
    <property type="term" value="P:protein folding"/>
    <property type="evidence" value="ECO:0007669"/>
    <property type="project" value="TreeGrafter"/>
</dbReference>
<dbReference type="InterPro" id="IPR017905">
    <property type="entry name" value="ERV/ALR_sulphydryl_oxidase"/>
</dbReference>
<dbReference type="SUPFAM" id="SSF69000">
    <property type="entry name" value="FAD-dependent thiol oxidase"/>
    <property type="match status" value="1"/>
</dbReference>
<dbReference type="GO" id="GO:0005615">
    <property type="term" value="C:extracellular space"/>
    <property type="evidence" value="ECO:0007669"/>
    <property type="project" value="TreeGrafter"/>
</dbReference>
<keyword evidence="4 7" id="KW-0274">FAD</keyword>
<dbReference type="GO" id="GO:0000139">
    <property type="term" value="C:Golgi membrane"/>
    <property type="evidence" value="ECO:0007669"/>
    <property type="project" value="TreeGrafter"/>
</dbReference>
<evidence type="ECO:0000256" key="7">
    <source>
        <dbReference type="RuleBase" id="RU371123"/>
    </source>
</evidence>
<dbReference type="PANTHER" id="PTHR22897:SF8">
    <property type="entry name" value="SULFHYDRYL OXIDASE"/>
    <property type="match status" value="1"/>
</dbReference>
<accession>A0A3P7E1Z0</accession>
<evidence type="ECO:0000259" key="8">
    <source>
        <dbReference type="PROSITE" id="PS51324"/>
    </source>
</evidence>
<comment type="cofactor">
    <cofactor evidence="1 7">
        <name>FAD</name>
        <dbReference type="ChEBI" id="CHEBI:57692"/>
    </cofactor>
</comment>
<dbReference type="GO" id="GO:0003756">
    <property type="term" value="F:protein disulfide isomerase activity"/>
    <property type="evidence" value="ECO:0007669"/>
    <property type="project" value="TreeGrafter"/>
</dbReference>
<evidence type="ECO:0000256" key="6">
    <source>
        <dbReference type="ARBA" id="ARBA00023157"/>
    </source>
</evidence>
<dbReference type="Pfam" id="PF04777">
    <property type="entry name" value="Evr1_Alr"/>
    <property type="match status" value="1"/>
</dbReference>
<dbReference type="PANTHER" id="PTHR22897">
    <property type="entry name" value="QUIESCIN Q6-RELATED SULFHYDRYL OXIDASE"/>
    <property type="match status" value="1"/>
</dbReference>
<dbReference type="GO" id="GO:0016971">
    <property type="term" value="F:flavin-dependent sulfhydryl oxidase activity"/>
    <property type="evidence" value="ECO:0007669"/>
    <property type="project" value="InterPro"/>
</dbReference>
<evidence type="ECO:0000256" key="2">
    <source>
        <dbReference type="ARBA" id="ARBA00022630"/>
    </source>
</evidence>
<keyword evidence="3" id="KW-0732">Signal</keyword>